<proteinExistence type="predicted"/>
<dbReference type="Proteomes" id="UP001145742">
    <property type="component" value="Unassembled WGS sequence"/>
</dbReference>
<dbReference type="EMBL" id="WHWB01034627">
    <property type="protein sequence ID" value="KAJ7406812.1"/>
    <property type="molecule type" value="Genomic_DNA"/>
</dbReference>
<feature type="region of interest" description="Disordered" evidence="1">
    <location>
        <begin position="93"/>
        <end position="133"/>
    </location>
</feature>
<gene>
    <name evidence="2" type="ORF">WISP_131244</name>
</gene>
<name>A0ABQ9CVS7_9PASS</name>
<protein>
    <submittedName>
        <fullName evidence="2">Rna-directed dna polymerase from mobile element jockey-like</fullName>
    </submittedName>
</protein>
<keyword evidence="3" id="KW-1185">Reference proteome</keyword>
<evidence type="ECO:0000313" key="3">
    <source>
        <dbReference type="Proteomes" id="UP001145742"/>
    </source>
</evidence>
<organism evidence="2 3">
    <name type="scientific">Willisornis vidua</name>
    <name type="common">Xingu scale-backed antbird</name>
    <dbReference type="NCBI Taxonomy" id="1566151"/>
    <lineage>
        <taxon>Eukaryota</taxon>
        <taxon>Metazoa</taxon>
        <taxon>Chordata</taxon>
        <taxon>Craniata</taxon>
        <taxon>Vertebrata</taxon>
        <taxon>Euteleostomi</taxon>
        <taxon>Archelosauria</taxon>
        <taxon>Archosauria</taxon>
        <taxon>Dinosauria</taxon>
        <taxon>Saurischia</taxon>
        <taxon>Theropoda</taxon>
        <taxon>Coelurosauria</taxon>
        <taxon>Aves</taxon>
        <taxon>Neognathae</taxon>
        <taxon>Neoaves</taxon>
        <taxon>Telluraves</taxon>
        <taxon>Australaves</taxon>
        <taxon>Passeriformes</taxon>
        <taxon>Thamnophilidae</taxon>
        <taxon>Willisornis</taxon>
    </lineage>
</organism>
<accession>A0ABQ9CVS7</accession>
<sequence length="133" mass="14502">MRFNKPKFKVLHLGQGSPRYQYQLRDEQIKSSPAKKDLGALVDVKLDMIQQCVLATWRASCVLGSIKSSVASRSREVILSSLLCSGETSPRVLHPALGSSAQGRHGPVGAGPEESRKDDPRAGAAHPEDRLRE</sequence>
<feature type="compositionally biased region" description="Basic and acidic residues" evidence="1">
    <location>
        <begin position="113"/>
        <end position="133"/>
    </location>
</feature>
<evidence type="ECO:0000313" key="2">
    <source>
        <dbReference type="EMBL" id="KAJ7406812.1"/>
    </source>
</evidence>
<comment type="caution">
    <text evidence="2">The sequence shown here is derived from an EMBL/GenBank/DDBJ whole genome shotgun (WGS) entry which is preliminary data.</text>
</comment>
<reference evidence="2" key="1">
    <citation type="submission" date="2019-10" db="EMBL/GenBank/DDBJ databases">
        <authorList>
            <person name="Soares A.E.R."/>
            <person name="Aleixo A."/>
            <person name="Schneider P."/>
            <person name="Miyaki C.Y."/>
            <person name="Schneider M.P."/>
            <person name="Mello C."/>
            <person name="Vasconcelos A.T.R."/>
        </authorList>
    </citation>
    <scope>NUCLEOTIDE SEQUENCE</scope>
    <source>
        <tissue evidence="2">Muscle</tissue>
    </source>
</reference>
<evidence type="ECO:0000256" key="1">
    <source>
        <dbReference type="SAM" id="MobiDB-lite"/>
    </source>
</evidence>